<evidence type="ECO:0000256" key="3">
    <source>
        <dbReference type="ARBA" id="ARBA00022833"/>
    </source>
</evidence>
<dbReference type="OrthoDB" id="6081310at2759"/>
<dbReference type="PROSITE" id="PS51030">
    <property type="entry name" value="NUCLEAR_REC_DBD_2"/>
    <property type="match status" value="1"/>
</dbReference>
<dbReference type="InterPro" id="IPR013088">
    <property type="entry name" value="Znf_NHR/GATA"/>
</dbReference>
<keyword evidence="4" id="KW-0805">Transcription regulation</keyword>
<keyword evidence="12" id="KW-1185">Reference proteome</keyword>
<keyword evidence="6" id="KW-0804">Transcription</keyword>
<dbReference type="GO" id="GO:0004879">
    <property type="term" value="F:nuclear receptor activity"/>
    <property type="evidence" value="ECO:0007669"/>
    <property type="project" value="TreeGrafter"/>
</dbReference>
<feature type="domain" description="Nuclear receptor" evidence="9">
    <location>
        <begin position="187"/>
        <end position="262"/>
    </location>
</feature>
<evidence type="ECO:0000256" key="6">
    <source>
        <dbReference type="ARBA" id="ARBA00023163"/>
    </source>
</evidence>
<dbReference type="Pfam" id="PF00105">
    <property type="entry name" value="zf-C4"/>
    <property type="match status" value="1"/>
</dbReference>
<evidence type="ECO:0000256" key="7">
    <source>
        <dbReference type="ARBA" id="ARBA00023170"/>
    </source>
</evidence>
<dbReference type="GO" id="GO:0009755">
    <property type="term" value="P:hormone-mediated signaling pathway"/>
    <property type="evidence" value="ECO:0007669"/>
    <property type="project" value="TreeGrafter"/>
</dbReference>
<organism evidence="11 12">
    <name type="scientific">Dreissena polymorpha</name>
    <name type="common">Zebra mussel</name>
    <name type="synonym">Mytilus polymorpha</name>
    <dbReference type="NCBI Taxonomy" id="45954"/>
    <lineage>
        <taxon>Eukaryota</taxon>
        <taxon>Metazoa</taxon>
        <taxon>Spiralia</taxon>
        <taxon>Lophotrochozoa</taxon>
        <taxon>Mollusca</taxon>
        <taxon>Bivalvia</taxon>
        <taxon>Autobranchia</taxon>
        <taxon>Heteroconchia</taxon>
        <taxon>Euheterodonta</taxon>
        <taxon>Imparidentia</taxon>
        <taxon>Neoheterodontei</taxon>
        <taxon>Myida</taxon>
        <taxon>Dreissenoidea</taxon>
        <taxon>Dreissenidae</taxon>
        <taxon>Dreissena</taxon>
    </lineage>
</organism>
<evidence type="ECO:0000259" key="10">
    <source>
        <dbReference type="PROSITE" id="PS51843"/>
    </source>
</evidence>
<dbReference type="InterPro" id="IPR001628">
    <property type="entry name" value="Znf_hrmn_rcpt"/>
</dbReference>
<dbReference type="SMART" id="SM00430">
    <property type="entry name" value="HOLI"/>
    <property type="match status" value="1"/>
</dbReference>
<evidence type="ECO:0000313" key="12">
    <source>
        <dbReference type="Proteomes" id="UP000828390"/>
    </source>
</evidence>
<dbReference type="PROSITE" id="PS51843">
    <property type="entry name" value="NR_LBD"/>
    <property type="match status" value="1"/>
</dbReference>
<dbReference type="InterPro" id="IPR001723">
    <property type="entry name" value="Nuclear_hrmn_rcpt"/>
</dbReference>
<evidence type="ECO:0000256" key="1">
    <source>
        <dbReference type="ARBA" id="ARBA00022723"/>
    </source>
</evidence>
<keyword evidence="2" id="KW-0863">Zinc-finger</keyword>
<dbReference type="CDD" id="cd06916">
    <property type="entry name" value="NR_DBD_like"/>
    <property type="match status" value="1"/>
</dbReference>
<dbReference type="Gene3D" id="1.10.565.10">
    <property type="entry name" value="Retinoid X Receptor"/>
    <property type="match status" value="1"/>
</dbReference>
<keyword evidence="5" id="KW-0238">DNA-binding</keyword>
<dbReference type="PRINTS" id="PR00047">
    <property type="entry name" value="STROIDFINGER"/>
</dbReference>
<accession>A0A9D4N4I9</accession>
<dbReference type="Pfam" id="PF00104">
    <property type="entry name" value="Hormone_recep"/>
    <property type="match status" value="1"/>
</dbReference>
<reference evidence="11" key="2">
    <citation type="submission" date="2020-11" db="EMBL/GenBank/DDBJ databases">
        <authorList>
            <person name="McCartney M.A."/>
            <person name="Auch B."/>
            <person name="Kono T."/>
            <person name="Mallez S."/>
            <person name="Becker A."/>
            <person name="Gohl D.M."/>
            <person name="Silverstein K.A.T."/>
            <person name="Koren S."/>
            <person name="Bechman K.B."/>
            <person name="Herman A."/>
            <person name="Abrahante J.E."/>
            <person name="Garbe J."/>
        </authorList>
    </citation>
    <scope>NUCLEOTIDE SEQUENCE</scope>
    <source>
        <strain evidence="11">Duluth1</strain>
        <tissue evidence="11">Whole animal</tissue>
    </source>
</reference>
<dbReference type="PANTHER" id="PTHR24082">
    <property type="entry name" value="NUCLEAR HORMONE RECEPTOR"/>
    <property type="match status" value="1"/>
</dbReference>
<evidence type="ECO:0000256" key="4">
    <source>
        <dbReference type="ARBA" id="ARBA00023015"/>
    </source>
</evidence>
<keyword evidence="1" id="KW-0479">Metal-binding</keyword>
<sequence length="597" mass="68649">MDLLPLFDDNQAFDHAYHSMDTIMVSEDSILTADDSFIGLLADENDDELFGLSLLENNHDLIDIMAPLIDPTPFSPIPCDDFDVMNACNDTTSELAYERSSQRADVMSLRQLLQTKRSDSNKTTSSDAISIKPSKRCRRLKSNKTLNSDFVLPRRSSQMKVHHKPILLADVTSEIIPEKPASKALKFPPCAVCGGNASGLHYGVNSCEACKGFFRRFIIRNEEYKCTRGGNCKVVNKNRENCSGCRLKKCLELGMSKENSKLGRYSLSRRTETIKKVNVLEGKERNERGKKDAIKDVAGPFQFDHTYSGSKNNCNTLQDFIPDDMSPEAIIEELVSAMEEIKPYGPSIVTKSDIDTVIKYHHEKYKSKLQLYSEMKSIPRDECYKYLKDHGIDVDDRIKIFKEYVLKIKRISERYYSFAKTIPGFKKLESRDQSNLLNASRSDFFITLMHEGYDAECDIFLARNGVAYHVEEIADKFFSSSLIRHITNAYHRIQKLELTKEEKALLVSLTIVFTDRCKLENPEYVDKMRYIVSELIRFQLDRTVGKNAGRRFAKFVDCLVYLRDVTELYWREYKQLCKDDVIVEHVPMVKDFLADDW</sequence>
<dbReference type="PANTHER" id="PTHR24082:SF473">
    <property type="entry name" value="ECDYSONE-INDUCED PROTEIN 75B, ISOFORM B"/>
    <property type="match status" value="1"/>
</dbReference>
<name>A0A9D4N4I9_DREPO</name>
<dbReference type="SUPFAM" id="SSF48508">
    <property type="entry name" value="Nuclear receptor ligand-binding domain"/>
    <property type="match status" value="1"/>
</dbReference>
<dbReference type="InterPro" id="IPR000536">
    <property type="entry name" value="Nucl_hrmn_rcpt_lig-bd"/>
</dbReference>
<dbReference type="SUPFAM" id="SSF57716">
    <property type="entry name" value="Glucocorticoid receptor-like (DNA-binding domain)"/>
    <property type="match status" value="1"/>
</dbReference>
<proteinExistence type="predicted"/>
<evidence type="ECO:0000256" key="8">
    <source>
        <dbReference type="ARBA" id="ARBA00023242"/>
    </source>
</evidence>
<dbReference type="InterPro" id="IPR050234">
    <property type="entry name" value="Nuclear_hormone_rcpt_NR1"/>
</dbReference>
<evidence type="ECO:0000313" key="11">
    <source>
        <dbReference type="EMBL" id="KAH3886602.1"/>
    </source>
</evidence>
<comment type="caution">
    <text evidence="11">The sequence shown here is derived from an EMBL/GenBank/DDBJ whole genome shotgun (WGS) entry which is preliminary data.</text>
</comment>
<dbReference type="EMBL" id="JAIWYP010000001">
    <property type="protein sequence ID" value="KAH3886602.1"/>
    <property type="molecule type" value="Genomic_DNA"/>
</dbReference>
<dbReference type="GO" id="GO:0008270">
    <property type="term" value="F:zinc ion binding"/>
    <property type="evidence" value="ECO:0007669"/>
    <property type="project" value="UniProtKB-KW"/>
</dbReference>
<keyword evidence="7" id="KW-0675">Receptor</keyword>
<dbReference type="GO" id="GO:0000122">
    <property type="term" value="P:negative regulation of transcription by RNA polymerase II"/>
    <property type="evidence" value="ECO:0007669"/>
    <property type="project" value="TreeGrafter"/>
</dbReference>
<evidence type="ECO:0000259" key="9">
    <source>
        <dbReference type="PROSITE" id="PS51030"/>
    </source>
</evidence>
<dbReference type="PRINTS" id="PR00398">
    <property type="entry name" value="STRDHORMONER"/>
</dbReference>
<keyword evidence="8" id="KW-0539">Nucleus</keyword>
<dbReference type="GO" id="GO:0000978">
    <property type="term" value="F:RNA polymerase II cis-regulatory region sequence-specific DNA binding"/>
    <property type="evidence" value="ECO:0007669"/>
    <property type="project" value="TreeGrafter"/>
</dbReference>
<evidence type="ECO:0000256" key="2">
    <source>
        <dbReference type="ARBA" id="ARBA00022771"/>
    </source>
</evidence>
<dbReference type="Gene3D" id="3.30.50.10">
    <property type="entry name" value="Erythroid Transcription Factor GATA-1, subunit A"/>
    <property type="match status" value="1"/>
</dbReference>
<reference evidence="11" key="1">
    <citation type="journal article" date="2019" name="bioRxiv">
        <title>The Genome of the Zebra Mussel, Dreissena polymorpha: A Resource for Invasive Species Research.</title>
        <authorList>
            <person name="McCartney M.A."/>
            <person name="Auch B."/>
            <person name="Kono T."/>
            <person name="Mallez S."/>
            <person name="Zhang Y."/>
            <person name="Obille A."/>
            <person name="Becker A."/>
            <person name="Abrahante J.E."/>
            <person name="Garbe J."/>
            <person name="Badalamenti J.P."/>
            <person name="Herman A."/>
            <person name="Mangelson H."/>
            <person name="Liachko I."/>
            <person name="Sullivan S."/>
            <person name="Sone E.D."/>
            <person name="Koren S."/>
            <person name="Silverstein K.A.T."/>
            <person name="Beckman K.B."/>
            <person name="Gohl D.M."/>
        </authorList>
    </citation>
    <scope>NUCLEOTIDE SEQUENCE</scope>
    <source>
        <strain evidence="11">Duluth1</strain>
        <tissue evidence="11">Whole animal</tissue>
    </source>
</reference>
<dbReference type="Proteomes" id="UP000828390">
    <property type="component" value="Unassembled WGS sequence"/>
</dbReference>
<keyword evidence="3" id="KW-0862">Zinc</keyword>
<dbReference type="SMART" id="SM00399">
    <property type="entry name" value="ZnF_C4"/>
    <property type="match status" value="1"/>
</dbReference>
<feature type="domain" description="NR LBD" evidence="10">
    <location>
        <begin position="367"/>
        <end position="595"/>
    </location>
</feature>
<evidence type="ECO:0000256" key="5">
    <source>
        <dbReference type="ARBA" id="ARBA00023125"/>
    </source>
</evidence>
<gene>
    <name evidence="11" type="ORF">DPMN_010613</name>
</gene>
<dbReference type="GO" id="GO:0030154">
    <property type="term" value="P:cell differentiation"/>
    <property type="evidence" value="ECO:0007669"/>
    <property type="project" value="TreeGrafter"/>
</dbReference>
<dbReference type="GO" id="GO:0045944">
    <property type="term" value="P:positive regulation of transcription by RNA polymerase II"/>
    <property type="evidence" value="ECO:0007669"/>
    <property type="project" value="TreeGrafter"/>
</dbReference>
<protein>
    <submittedName>
        <fullName evidence="11">Uncharacterized protein</fullName>
    </submittedName>
</protein>
<dbReference type="InterPro" id="IPR035500">
    <property type="entry name" value="NHR-like_dom_sf"/>
</dbReference>
<dbReference type="AlphaFoldDB" id="A0A9D4N4I9"/>